<dbReference type="InterPro" id="IPR000182">
    <property type="entry name" value="GNAT_dom"/>
</dbReference>
<comment type="caution">
    <text evidence="2">The sequence shown here is derived from an EMBL/GenBank/DDBJ whole genome shotgun (WGS) entry which is preliminary data.</text>
</comment>
<evidence type="ECO:0000313" key="3">
    <source>
        <dbReference type="Proteomes" id="UP000678228"/>
    </source>
</evidence>
<accession>A0A940WWL9</accession>
<dbReference type="SUPFAM" id="SSF55729">
    <property type="entry name" value="Acyl-CoA N-acyltransferases (Nat)"/>
    <property type="match status" value="1"/>
</dbReference>
<dbReference type="CDD" id="cd04301">
    <property type="entry name" value="NAT_SF"/>
    <property type="match status" value="1"/>
</dbReference>
<name>A0A940WWL9_9BACI</name>
<keyword evidence="3" id="KW-1185">Reference proteome</keyword>
<dbReference type="GO" id="GO:0016747">
    <property type="term" value="F:acyltransferase activity, transferring groups other than amino-acyl groups"/>
    <property type="evidence" value="ECO:0007669"/>
    <property type="project" value="InterPro"/>
</dbReference>
<dbReference type="PROSITE" id="PS51186">
    <property type="entry name" value="GNAT"/>
    <property type="match status" value="1"/>
</dbReference>
<proteinExistence type="predicted"/>
<organism evidence="2 3">
    <name type="scientific">Halalkalibacter suaedae</name>
    <dbReference type="NCBI Taxonomy" id="2822140"/>
    <lineage>
        <taxon>Bacteria</taxon>
        <taxon>Bacillati</taxon>
        <taxon>Bacillota</taxon>
        <taxon>Bacilli</taxon>
        <taxon>Bacillales</taxon>
        <taxon>Bacillaceae</taxon>
        <taxon>Halalkalibacter</taxon>
    </lineage>
</organism>
<dbReference type="InterPro" id="IPR016181">
    <property type="entry name" value="Acyl_CoA_acyltransferase"/>
</dbReference>
<dbReference type="Gene3D" id="3.40.630.30">
    <property type="match status" value="1"/>
</dbReference>
<sequence length="155" mass="17838">MVEIKRAEVENYQVITELYEELIKEICIKTNVVPHLPCKSQSLELCKDYLENEAIKVFVAEMEMEIVGFISLCSSYSLYAGGKFGIIQEFFVCPSYRSNKIGSKLLNEANKYAKQEGWKRLEVATPPLPQFDKSFLFYKNNGFVDGGGRKMKFMF</sequence>
<dbReference type="RefSeq" id="WP_210597548.1">
    <property type="nucleotide sequence ID" value="NZ_JAGKSQ010000004.1"/>
</dbReference>
<dbReference type="EMBL" id="JAGKSQ010000004">
    <property type="protein sequence ID" value="MBP3951862.1"/>
    <property type="molecule type" value="Genomic_DNA"/>
</dbReference>
<feature type="domain" description="N-acetyltransferase" evidence="1">
    <location>
        <begin position="2"/>
        <end position="155"/>
    </location>
</feature>
<protein>
    <submittedName>
        <fullName evidence="2">GNAT family N-acetyltransferase</fullName>
    </submittedName>
</protein>
<reference evidence="2" key="1">
    <citation type="submission" date="2021-03" db="EMBL/GenBank/DDBJ databases">
        <title>Bacillus suaedae sp. nov., isolated from Suaeda aralocaspica.</title>
        <authorList>
            <person name="Lei R.F.R."/>
        </authorList>
    </citation>
    <scope>NUCLEOTIDE SEQUENCE</scope>
    <source>
        <strain evidence="2">YZJH907-2</strain>
    </source>
</reference>
<gene>
    <name evidence="2" type="ORF">J7W16_12040</name>
</gene>
<dbReference type="AlphaFoldDB" id="A0A940WWL9"/>
<dbReference type="Proteomes" id="UP000678228">
    <property type="component" value="Unassembled WGS sequence"/>
</dbReference>
<evidence type="ECO:0000313" key="2">
    <source>
        <dbReference type="EMBL" id="MBP3951862.1"/>
    </source>
</evidence>
<evidence type="ECO:0000259" key="1">
    <source>
        <dbReference type="PROSITE" id="PS51186"/>
    </source>
</evidence>
<dbReference type="Pfam" id="PF13508">
    <property type="entry name" value="Acetyltransf_7"/>
    <property type="match status" value="1"/>
</dbReference>